<keyword evidence="1" id="KW-0472">Membrane</keyword>
<organism evidence="2 3">
    <name type="scientific">Mammaliicoccus stepanovicii</name>
    <dbReference type="NCBI Taxonomy" id="643214"/>
    <lineage>
        <taxon>Bacteria</taxon>
        <taxon>Bacillati</taxon>
        <taxon>Bacillota</taxon>
        <taxon>Bacilli</taxon>
        <taxon>Bacillales</taxon>
        <taxon>Staphylococcaceae</taxon>
        <taxon>Mammaliicoccus</taxon>
    </lineage>
</organism>
<feature type="transmembrane region" description="Helical" evidence="1">
    <location>
        <begin position="9"/>
        <end position="32"/>
    </location>
</feature>
<name>A0A239Z7U6_9STAP</name>
<reference evidence="2 3" key="1">
    <citation type="submission" date="2017-06" db="EMBL/GenBank/DDBJ databases">
        <authorList>
            <consortium name="Pathogen Informatics"/>
        </authorList>
    </citation>
    <scope>NUCLEOTIDE SEQUENCE [LARGE SCALE GENOMIC DNA]</scope>
    <source>
        <strain evidence="2 3">NCTC13839</strain>
    </source>
</reference>
<dbReference type="RefSeq" id="WP_158245698.1">
    <property type="nucleotide sequence ID" value="NZ_BMDM01000002.1"/>
</dbReference>
<proteinExistence type="predicted"/>
<dbReference type="InterPro" id="IPR049722">
    <property type="entry name" value="Prli42-like"/>
</dbReference>
<protein>
    <recommendedName>
        <fullName evidence="4">DUF4044 domain-containing protein</fullName>
    </recommendedName>
</protein>
<evidence type="ECO:0000256" key="1">
    <source>
        <dbReference type="SAM" id="Phobius"/>
    </source>
</evidence>
<evidence type="ECO:0008006" key="4">
    <source>
        <dbReference type="Google" id="ProtNLM"/>
    </source>
</evidence>
<accession>A0A239Z7U6</accession>
<keyword evidence="1" id="KW-0812">Transmembrane</keyword>
<dbReference type="KEGG" id="sste:SAMEA4384403_1268"/>
<gene>
    <name evidence="2" type="ORF">SAMEA4384403_01268</name>
</gene>
<evidence type="ECO:0000313" key="2">
    <source>
        <dbReference type="EMBL" id="SNV67000.1"/>
    </source>
</evidence>
<keyword evidence="3" id="KW-1185">Reference proteome</keyword>
<dbReference type="AlphaFoldDB" id="A0A239Z7U6"/>
<keyword evidence="1" id="KW-1133">Transmembrane helix</keyword>
<dbReference type="Proteomes" id="UP000242084">
    <property type="component" value="Chromosome 1"/>
</dbReference>
<dbReference type="EMBL" id="LT906462">
    <property type="protein sequence ID" value="SNV67000.1"/>
    <property type="molecule type" value="Genomic_DNA"/>
</dbReference>
<evidence type="ECO:0000313" key="3">
    <source>
        <dbReference type="Proteomes" id="UP000242084"/>
    </source>
</evidence>
<sequence length="33" mass="3639">MLNKKVRKIIIIVMLVAIVASMILSGILPFLLS</sequence>
<dbReference type="NCBIfam" id="NF033880">
    <property type="entry name" value="Prli42"/>
    <property type="match status" value="1"/>
</dbReference>